<name>A0A229RPV4_AMYAL</name>
<comment type="caution">
    <text evidence="1">The sequence shown here is derived from an EMBL/GenBank/DDBJ whole genome shotgun (WGS) entry which is preliminary data.</text>
</comment>
<dbReference type="Proteomes" id="UP000215563">
    <property type="component" value="Unassembled WGS sequence"/>
</dbReference>
<evidence type="ECO:0008006" key="3">
    <source>
        <dbReference type="Google" id="ProtNLM"/>
    </source>
</evidence>
<evidence type="ECO:0000313" key="2">
    <source>
        <dbReference type="Proteomes" id="UP000215563"/>
    </source>
</evidence>
<accession>A0A229RPV4</accession>
<dbReference type="EMBL" id="NMQU01000058">
    <property type="protein sequence ID" value="OXM48702.1"/>
    <property type="molecule type" value="Genomic_DNA"/>
</dbReference>
<dbReference type="OrthoDB" id="3637227at2"/>
<protein>
    <recommendedName>
        <fullName evidence="3">YbaB/EbfC family DNA-binding protein</fullName>
    </recommendedName>
</protein>
<dbReference type="AlphaFoldDB" id="A0A229RPV4"/>
<evidence type="ECO:0000313" key="1">
    <source>
        <dbReference type="EMBL" id="OXM48702.1"/>
    </source>
</evidence>
<proteinExistence type="predicted"/>
<dbReference type="RefSeq" id="WP_020637534.1">
    <property type="nucleotide sequence ID" value="NZ_KB913032.1"/>
</dbReference>
<gene>
    <name evidence="1" type="ORF">CFP75_20920</name>
</gene>
<reference evidence="1 2" key="1">
    <citation type="submission" date="2017-07" db="EMBL/GenBank/DDBJ databases">
        <title>Amycolatopsis alba DSM 44262 Genome sequencing and assembly.</title>
        <authorList>
            <person name="Kaur N."/>
            <person name="Mayilraj S."/>
        </authorList>
    </citation>
    <scope>NUCLEOTIDE SEQUENCE [LARGE SCALE GENOMIC DNA]</scope>
    <source>
        <strain evidence="1 2">DSM 44262</strain>
    </source>
</reference>
<sequence length="88" mass="9397">MNHEDDLYHLAKEIDAKVARAKDASRAAARARRTWQLPGEIGTFTTTGAGELVDVSLNASVVKSYSAASLSRKLLAGIQRAERDGGIA</sequence>
<organism evidence="1 2">
    <name type="scientific">Amycolatopsis alba DSM 44262</name>
    <dbReference type="NCBI Taxonomy" id="1125972"/>
    <lineage>
        <taxon>Bacteria</taxon>
        <taxon>Bacillati</taxon>
        <taxon>Actinomycetota</taxon>
        <taxon>Actinomycetes</taxon>
        <taxon>Pseudonocardiales</taxon>
        <taxon>Pseudonocardiaceae</taxon>
        <taxon>Amycolatopsis</taxon>
    </lineage>
</organism>
<keyword evidence="2" id="KW-1185">Reference proteome</keyword>